<comment type="caution">
    <text evidence="2">The sequence shown here is derived from an EMBL/GenBank/DDBJ whole genome shotgun (WGS) entry which is preliminary data.</text>
</comment>
<reference evidence="2 3" key="1">
    <citation type="journal article" date="2021" name="Comput. Struct. Biotechnol. J.">
        <title>De novo genome assembly of the potent medicinal plant Rehmannia glutinosa using nanopore technology.</title>
        <authorList>
            <person name="Ma L."/>
            <person name="Dong C."/>
            <person name="Song C."/>
            <person name="Wang X."/>
            <person name="Zheng X."/>
            <person name="Niu Y."/>
            <person name="Chen S."/>
            <person name="Feng W."/>
        </authorList>
    </citation>
    <scope>NUCLEOTIDE SEQUENCE [LARGE SCALE GENOMIC DNA]</scope>
    <source>
        <strain evidence="2">DH-2019</strain>
    </source>
</reference>
<evidence type="ECO:0000313" key="3">
    <source>
        <dbReference type="Proteomes" id="UP001318860"/>
    </source>
</evidence>
<keyword evidence="3" id="KW-1185">Reference proteome</keyword>
<evidence type="ECO:0000256" key="1">
    <source>
        <dbReference type="SAM" id="SignalP"/>
    </source>
</evidence>
<feature type="signal peptide" evidence="1">
    <location>
        <begin position="1"/>
        <end position="15"/>
    </location>
</feature>
<accession>A0ABR0VXV8</accession>
<feature type="chain" id="PRO_5045829933" evidence="1">
    <location>
        <begin position="16"/>
        <end position="197"/>
    </location>
</feature>
<gene>
    <name evidence="2" type="ORF">DH2020_027398</name>
</gene>
<evidence type="ECO:0000313" key="2">
    <source>
        <dbReference type="EMBL" id="KAK6138859.1"/>
    </source>
</evidence>
<organism evidence="2 3">
    <name type="scientific">Rehmannia glutinosa</name>
    <name type="common">Chinese foxglove</name>
    <dbReference type="NCBI Taxonomy" id="99300"/>
    <lineage>
        <taxon>Eukaryota</taxon>
        <taxon>Viridiplantae</taxon>
        <taxon>Streptophyta</taxon>
        <taxon>Embryophyta</taxon>
        <taxon>Tracheophyta</taxon>
        <taxon>Spermatophyta</taxon>
        <taxon>Magnoliopsida</taxon>
        <taxon>eudicotyledons</taxon>
        <taxon>Gunneridae</taxon>
        <taxon>Pentapetalae</taxon>
        <taxon>asterids</taxon>
        <taxon>lamiids</taxon>
        <taxon>Lamiales</taxon>
        <taxon>Orobanchaceae</taxon>
        <taxon>Rehmannieae</taxon>
        <taxon>Rehmannia</taxon>
    </lineage>
</organism>
<dbReference type="Proteomes" id="UP001318860">
    <property type="component" value="Unassembled WGS sequence"/>
</dbReference>
<protein>
    <submittedName>
        <fullName evidence="2">Uncharacterized protein</fullName>
    </submittedName>
</protein>
<name>A0ABR0VXV8_REHGL</name>
<dbReference type="EMBL" id="JABTTQ020000597">
    <property type="protein sequence ID" value="KAK6138859.1"/>
    <property type="molecule type" value="Genomic_DNA"/>
</dbReference>
<proteinExistence type="predicted"/>
<keyword evidence="1" id="KW-0732">Signal</keyword>
<sequence>MAALIQLLIATIVHPQPVVPPPPPVAGSRPNQGVTFREPDAAMRACVDATPVIDGRRVGYLDPSNESRSIRRSDRRLAPNILGSVSQKVQSGRRSVVKILQSGAKFDSQNRDDDGYENVIPYFQATDDHVEGRDTHRGTVSCGIGGTKGATVNIGRELISTTALHDISNIAVTRKGTSLLLNMVVVLGIWWLKWLKQ</sequence>